<feature type="domain" description="Lsr2 DNA-binding" evidence="2">
    <location>
        <begin position="68"/>
        <end position="103"/>
    </location>
</feature>
<keyword evidence="1" id="KW-0238">DNA-binding</keyword>
<dbReference type="KEGG" id="arev:RVR_5819"/>
<dbReference type="EMBL" id="AP018365">
    <property type="protein sequence ID" value="BBA99273.1"/>
    <property type="molecule type" value="Genomic_DNA"/>
</dbReference>
<sequence length="107" mass="11224">MAGDIYVARKTAALVFAGKTVFIEEGSTMAREGHPILEAAGEMFEPVFVHFEVDPDALPVKESQNATAAPAAKDVRAWAKDNGVDVPARGAIPEDVMAQYAAAHAGA</sequence>
<reference evidence="3 4" key="3">
    <citation type="journal article" date="2011" name="Nat. Chem. Biol.">
        <title>Reveromycin A biosynthesis uses RevG and RevJ for stereospecific spiroacetal formation.</title>
        <authorList>
            <person name="Takahashi S."/>
            <person name="Toyoda A."/>
            <person name="Sekiyama Y."/>
            <person name="Takagi H."/>
            <person name="Nogawa T."/>
            <person name="Uramoto M."/>
            <person name="Suzuki R."/>
            <person name="Koshino H."/>
            <person name="Kumano T."/>
            <person name="Panthee S."/>
            <person name="Dairi T."/>
            <person name="Ishikawa J."/>
            <person name="Ikeda H."/>
            <person name="Sakaki Y."/>
            <person name="Osada H."/>
        </authorList>
    </citation>
    <scope>NUCLEOTIDE SEQUENCE [LARGE SCALE GENOMIC DNA]</scope>
    <source>
        <strain evidence="3 4">SN-593</strain>
    </source>
</reference>
<name>A0A7U3UVC5_9ACTN</name>
<dbReference type="Pfam" id="PF23359">
    <property type="entry name" value="Lsr2_DNA-bd"/>
    <property type="match status" value="1"/>
</dbReference>
<organism evidence="3 4">
    <name type="scientific">Actinacidiphila reveromycinica</name>
    <dbReference type="NCBI Taxonomy" id="659352"/>
    <lineage>
        <taxon>Bacteria</taxon>
        <taxon>Bacillati</taxon>
        <taxon>Actinomycetota</taxon>
        <taxon>Actinomycetes</taxon>
        <taxon>Kitasatosporales</taxon>
        <taxon>Streptomycetaceae</taxon>
        <taxon>Actinacidiphila</taxon>
    </lineage>
</organism>
<evidence type="ECO:0000256" key="1">
    <source>
        <dbReference type="ARBA" id="ARBA00023125"/>
    </source>
</evidence>
<keyword evidence="4" id="KW-1185">Reference proteome</keyword>
<dbReference type="Gene3D" id="4.10.320.10">
    <property type="entry name" value="E3-binding domain"/>
    <property type="match status" value="1"/>
</dbReference>
<dbReference type="Proteomes" id="UP000595703">
    <property type="component" value="Chromosome"/>
</dbReference>
<dbReference type="AlphaFoldDB" id="A0A7U3UVC5"/>
<evidence type="ECO:0000313" key="4">
    <source>
        <dbReference type="Proteomes" id="UP000595703"/>
    </source>
</evidence>
<evidence type="ECO:0000313" key="3">
    <source>
        <dbReference type="EMBL" id="BBA99273.1"/>
    </source>
</evidence>
<dbReference type="GO" id="GO:0003677">
    <property type="term" value="F:DNA binding"/>
    <property type="evidence" value="ECO:0007669"/>
    <property type="project" value="UniProtKB-KW"/>
</dbReference>
<dbReference type="InterPro" id="IPR055370">
    <property type="entry name" value="Lsr2_DNA-bd"/>
</dbReference>
<dbReference type="InterPro" id="IPR036625">
    <property type="entry name" value="E3-bd_dom_sf"/>
</dbReference>
<accession>A0A7U3UVC5</accession>
<reference evidence="3 4" key="1">
    <citation type="journal article" date="2010" name="J. Bacteriol.">
        <title>Biochemical characterization of a novel indole prenyltransferase from Streptomyces sp. SN-593.</title>
        <authorList>
            <person name="Takahashi S."/>
            <person name="Takagi H."/>
            <person name="Toyoda A."/>
            <person name="Uramoto M."/>
            <person name="Nogawa T."/>
            <person name="Ueki M."/>
            <person name="Sakaki Y."/>
            <person name="Osada H."/>
        </authorList>
    </citation>
    <scope>NUCLEOTIDE SEQUENCE [LARGE SCALE GENOMIC DNA]</scope>
    <source>
        <strain evidence="3 4">SN-593</strain>
    </source>
</reference>
<gene>
    <name evidence="3" type="ORF">RVR_5819</name>
</gene>
<dbReference type="RefSeq" id="WP_237404873.1">
    <property type="nucleotide sequence ID" value="NZ_AP018365.1"/>
</dbReference>
<reference evidence="3 4" key="2">
    <citation type="journal article" date="2011" name="J. Antibiot.">
        <title>Furaquinocins I and J: novel polyketide isoprenoid hybrid compounds from Streptomyces reveromyceticus SN-593.</title>
        <authorList>
            <person name="Panthee S."/>
            <person name="Takahashi S."/>
            <person name="Takagi H."/>
            <person name="Nogawa T."/>
            <person name="Oowada E."/>
            <person name="Uramoto M."/>
            <person name="Osada H."/>
        </authorList>
    </citation>
    <scope>NUCLEOTIDE SEQUENCE [LARGE SCALE GENOMIC DNA]</scope>
    <source>
        <strain evidence="3 4">SN-593</strain>
    </source>
</reference>
<protein>
    <recommendedName>
        <fullName evidence="2">Lsr2 DNA-binding domain-containing protein</fullName>
    </recommendedName>
</protein>
<proteinExistence type="predicted"/>
<evidence type="ECO:0000259" key="2">
    <source>
        <dbReference type="Pfam" id="PF23359"/>
    </source>
</evidence>
<dbReference type="GO" id="GO:0016746">
    <property type="term" value="F:acyltransferase activity"/>
    <property type="evidence" value="ECO:0007669"/>
    <property type="project" value="InterPro"/>
</dbReference>
<reference evidence="3 4" key="4">
    <citation type="journal article" date="2020" name="Sci. Rep.">
        <title>beta-carboline chemical signals induce reveromycin production through a LuxR family regulator in Streptomyces sp. SN-593.</title>
        <authorList>
            <person name="Panthee S."/>
            <person name="Kito N."/>
            <person name="Hayashi T."/>
            <person name="Shimizu T."/>
            <person name="Ishikawa J."/>
            <person name="Hamamoto H."/>
            <person name="Osada H."/>
            <person name="Takahashi S."/>
        </authorList>
    </citation>
    <scope>NUCLEOTIDE SEQUENCE [LARGE SCALE GENOMIC DNA]</scope>
    <source>
        <strain evidence="3 4">SN-593</strain>
    </source>
</reference>